<dbReference type="Proteomes" id="UP001237737">
    <property type="component" value="Unassembled WGS sequence"/>
</dbReference>
<protein>
    <submittedName>
        <fullName evidence="2">Uncharacterized protein</fullName>
    </submittedName>
</protein>
<accession>A0ABT9SSS1</accession>
<feature type="transmembrane region" description="Helical" evidence="1">
    <location>
        <begin position="51"/>
        <end position="71"/>
    </location>
</feature>
<gene>
    <name evidence="2" type="ORF">J2T07_000189</name>
</gene>
<dbReference type="EMBL" id="JAUSSK010000001">
    <property type="protein sequence ID" value="MDQ0008030.1"/>
    <property type="molecule type" value="Genomic_DNA"/>
</dbReference>
<sequence>MDTQKTYWFGRKRFGWGIGPKSWQGWLVSAVYVAVLIGLRHLGPKTLDHQVFLVLSIVSTLVFVGVIAWKFERRSPG</sequence>
<keyword evidence="1" id="KW-1133">Transmembrane helix</keyword>
<keyword evidence="1" id="KW-0472">Membrane</keyword>
<proteinExistence type="predicted"/>
<organism evidence="2 3">
    <name type="scientific">Luteibacter jiangsuensis</name>
    <dbReference type="NCBI Taxonomy" id="637577"/>
    <lineage>
        <taxon>Bacteria</taxon>
        <taxon>Pseudomonadati</taxon>
        <taxon>Pseudomonadota</taxon>
        <taxon>Gammaproteobacteria</taxon>
        <taxon>Lysobacterales</taxon>
        <taxon>Rhodanobacteraceae</taxon>
        <taxon>Luteibacter</taxon>
    </lineage>
</organism>
<dbReference type="RefSeq" id="WP_306846637.1">
    <property type="nucleotide sequence ID" value="NZ_JAUSSK010000001.1"/>
</dbReference>
<feature type="transmembrane region" description="Helical" evidence="1">
    <location>
        <begin position="23"/>
        <end position="39"/>
    </location>
</feature>
<evidence type="ECO:0000313" key="2">
    <source>
        <dbReference type="EMBL" id="MDQ0008030.1"/>
    </source>
</evidence>
<comment type="caution">
    <text evidence="2">The sequence shown here is derived from an EMBL/GenBank/DDBJ whole genome shotgun (WGS) entry which is preliminary data.</text>
</comment>
<reference evidence="2 3" key="1">
    <citation type="submission" date="2023-07" db="EMBL/GenBank/DDBJ databases">
        <title>Sorghum-associated microbial communities from plants grown in Nebraska, USA.</title>
        <authorList>
            <person name="Schachtman D."/>
        </authorList>
    </citation>
    <scope>NUCLEOTIDE SEQUENCE [LARGE SCALE GENOMIC DNA]</scope>
    <source>
        <strain evidence="2 3">CC60</strain>
    </source>
</reference>
<evidence type="ECO:0000313" key="3">
    <source>
        <dbReference type="Proteomes" id="UP001237737"/>
    </source>
</evidence>
<evidence type="ECO:0000256" key="1">
    <source>
        <dbReference type="SAM" id="Phobius"/>
    </source>
</evidence>
<keyword evidence="3" id="KW-1185">Reference proteome</keyword>
<keyword evidence="1" id="KW-0812">Transmembrane</keyword>
<name>A0ABT9SSS1_9GAMM</name>